<evidence type="ECO:0000313" key="16">
    <source>
        <dbReference type="Proteomes" id="UP000294813"/>
    </source>
</evidence>
<comment type="similarity">
    <text evidence="2 13">Belongs to the CRISPR-associated exonuclease Cas4 family.</text>
</comment>
<reference evidence="15 16" key="1">
    <citation type="submission" date="2019-03" db="EMBL/GenBank/DDBJ databases">
        <title>Genomic Encyclopedia of Type Strains, Phase IV (KMG-IV): sequencing the most valuable type-strain genomes for metagenomic binning, comparative biology and taxonomic classification.</title>
        <authorList>
            <person name="Goeker M."/>
        </authorList>
    </citation>
    <scope>NUCLEOTIDE SEQUENCE [LARGE SCALE GENOMIC DNA]</scope>
    <source>
        <strain evidence="15 16">DSM 11170</strain>
    </source>
</reference>
<comment type="cofactor">
    <cofactor evidence="13">
        <name>iron-sulfur cluster</name>
        <dbReference type="ChEBI" id="CHEBI:30408"/>
    </cofactor>
</comment>
<dbReference type="EC" id="3.1.12.1" evidence="3 13"/>
<sequence>MAGMEEWDDKDLVMISAIQHYSYCPRQCALIHLEQTFTENIHTIQGRFVHEKVDQPDSVITEGIRYETALPLWSGRLGLIGKGDLVEFHGDIPYPVEYKHGRKKHQIHDELQLCAQAMCLEEMLDCAVPKGAVFYFSSRKRREVLFSPILRQKVEEITLHIRELFKDGQLPPAVADTRCNECSLSESCVPELVGNRSTLKRLTKELFTVNQ</sequence>
<dbReference type="Gene3D" id="3.90.320.10">
    <property type="match status" value="1"/>
</dbReference>
<keyword evidence="6 13" id="KW-0479">Metal-binding</keyword>
<dbReference type="AlphaFoldDB" id="A0A4R2RFP7"/>
<evidence type="ECO:0000313" key="15">
    <source>
        <dbReference type="EMBL" id="TCP61733.1"/>
    </source>
</evidence>
<dbReference type="GO" id="GO:0004527">
    <property type="term" value="F:exonuclease activity"/>
    <property type="evidence" value="ECO:0007669"/>
    <property type="project" value="UniProtKB-KW"/>
</dbReference>
<dbReference type="CDD" id="cd09637">
    <property type="entry name" value="Cas4_I-A_I-B_I-C_I-D_II-B"/>
    <property type="match status" value="1"/>
</dbReference>
<evidence type="ECO:0000256" key="6">
    <source>
        <dbReference type="ARBA" id="ARBA00022723"/>
    </source>
</evidence>
<dbReference type="OrthoDB" id="9781776at2"/>
<evidence type="ECO:0000256" key="8">
    <source>
        <dbReference type="ARBA" id="ARBA00022839"/>
    </source>
</evidence>
<feature type="domain" description="DUF83" evidence="14">
    <location>
        <begin position="16"/>
        <end position="189"/>
    </location>
</feature>
<dbReference type="PANTHER" id="PTHR36531">
    <property type="entry name" value="CRISPR-ASSOCIATED EXONUCLEASE CAS4"/>
    <property type="match status" value="1"/>
</dbReference>
<dbReference type="PANTHER" id="PTHR36531:SF6">
    <property type="entry name" value="DNA REPLICATION ATP-DEPENDENT HELICASE_NUCLEASE DNA2"/>
    <property type="match status" value="1"/>
</dbReference>
<proteinExistence type="inferred from homology"/>
<comment type="function">
    <text evidence="13">CRISPR (clustered regularly interspaced short palindromic repeat) is an adaptive immune system that provides protection against mobile genetic elements (viruses, transposable elements and conjugative plasmids). CRISPR clusters contain sequences complementary to antecedent mobile elements and target invading nucleic acids. CRISPR clusters are transcribed and processed into CRISPR RNA (crRNA).</text>
</comment>
<evidence type="ECO:0000256" key="4">
    <source>
        <dbReference type="ARBA" id="ARBA00020049"/>
    </source>
</evidence>
<keyword evidence="10 13" id="KW-0411">Iron-sulfur</keyword>
<keyword evidence="12 13" id="KW-0464">Manganese</keyword>
<dbReference type="GO" id="GO:0051607">
    <property type="term" value="P:defense response to virus"/>
    <property type="evidence" value="ECO:0007669"/>
    <property type="project" value="UniProtKB-KW"/>
</dbReference>
<dbReference type="RefSeq" id="WP_131920244.1">
    <property type="nucleotide sequence ID" value="NZ_JAOQNU010000027.1"/>
</dbReference>
<dbReference type="EMBL" id="SLXT01000026">
    <property type="protein sequence ID" value="TCP61733.1"/>
    <property type="molecule type" value="Genomic_DNA"/>
</dbReference>
<evidence type="ECO:0000256" key="3">
    <source>
        <dbReference type="ARBA" id="ARBA00012768"/>
    </source>
</evidence>
<comment type="cofactor">
    <cofactor evidence="13">
        <name>Mg(2+)</name>
        <dbReference type="ChEBI" id="CHEBI:18420"/>
    </cofactor>
    <cofactor evidence="13">
        <name>Mn(2+)</name>
        <dbReference type="ChEBI" id="CHEBI:29035"/>
    </cofactor>
    <text evidence="13">Mg(2+) or Mn(2+) required for ssDNA cleavage activity.</text>
</comment>
<keyword evidence="8 13" id="KW-0269">Exonuclease</keyword>
<name>A0A4R2RFP7_9FIRM</name>
<dbReference type="GO" id="GO:0051536">
    <property type="term" value="F:iron-sulfur cluster binding"/>
    <property type="evidence" value="ECO:0007669"/>
    <property type="project" value="UniProtKB-KW"/>
</dbReference>
<evidence type="ECO:0000259" key="14">
    <source>
        <dbReference type="Pfam" id="PF01930"/>
    </source>
</evidence>
<dbReference type="Pfam" id="PF01930">
    <property type="entry name" value="Cas_Cas4"/>
    <property type="match status" value="1"/>
</dbReference>
<accession>A0A4R2RFP7</accession>
<dbReference type="InterPro" id="IPR011604">
    <property type="entry name" value="PDDEXK-like_dom_sf"/>
</dbReference>
<dbReference type="GO" id="GO:0046872">
    <property type="term" value="F:metal ion binding"/>
    <property type="evidence" value="ECO:0007669"/>
    <property type="project" value="UniProtKB-KW"/>
</dbReference>
<keyword evidence="7 13" id="KW-0378">Hydrolase</keyword>
<evidence type="ECO:0000256" key="11">
    <source>
        <dbReference type="ARBA" id="ARBA00023118"/>
    </source>
</evidence>
<evidence type="ECO:0000256" key="2">
    <source>
        <dbReference type="ARBA" id="ARBA00009189"/>
    </source>
</evidence>
<evidence type="ECO:0000256" key="5">
    <source>
        <dbReference type="ARBA" id="ARBA00022722"/>
    </source>
</evidence>
<dbReference type="NCBIfam" id="TIGR00372">
    <property type="entry name" value="cas4"/>
    <property type="match status" value="1"/>
</dbReference>
<evidence type="ECO:0000256" key="7">
    <source>
        <dbReference type="ARBA" id="ARBA00022801"/>
    </source>
</evidence>
<evidence type="ECO:0000256" key="1">
    <source>
        <dbReference type="ARBA" id="ARBA00001966"/>
    </source>
</evidence>
<gene>
    <name evidence="15" type="ORF">EDD73_1264</name>
</gene>
<evidence type="ECO:0000256" key="10">
    <source>
        <dbReference type="ARBA" id="ARBA00023014"/>
    </source>
</evidence>
<keyword evidence="9 13" id="KW-0408">Iron</keyword>
<dbReference type="Proteomes" id="UP000294813">
    <property type="component" value="Unassembled WGS sequence"/>
</dbReference>
<dbReference type="InterPro" id="IPR051827">
    <property type="entry name" value="Cas4_exonuclease"/>
</dbReference>
<comment type="cofactor">
    <cofactor evidence="1">
        <name>[4Fe-4S] cluster</name>
        <dbReference type="ChEBI" id="CHEBI:49883"/>
    </cofactor>
</comment>
<protein>
    <recommendedName>
        <fullName evidence="4 13">CRISPR-associated exonuclease Cas4</fullName>
        <ecNumber evidence="3 13">3.1.12.1</ecNumber>
    </recommendedName>
</protein>
<keyword evidence="16" id="KW-1185">Reference proteome</keyword>
<dbReference type="InterPro" id="IPR022765">
    <property type="entry name" value="Dna2/Cas4_DUF83"/>
</dbReference>
<organism evidence="15 16">
    <name type="scientific">Heliophilum fasciatum</name>
    <dbReference type="NCBI Taxonomy" id="35700"/>
    <lineage>
        <taxon>Bacteria</taxon>
        <taxon>Bacillati</taxon>
        <taxon>Bacillota</taxon>
        <taxon>Clostridia</taxon>
        <taxon>Eubacteriales</taxon>
        <taxon>Heliobacteriaceae</taxon>
        <taxon>Heliophilum</taxon>
    </lineage>
</organism>
<dbReference type="InterPro" id="IPR013343">
    <property type="entry name" value="CRISPR-assoc_prot_Cas4"/>
</dbReference>
<evidence type="ECO:0000256" key="12">
    <source>
        <dbReference type="ARBA" id="ARBA00023211"/>
    </source>
</evidence>
<comment type="caution">
    <text evidence="15">The sequence shown here is derived from an EMBL/GenBank/DDBJ whole genome shotgun (WGS) entry which is preliminary data.</text>
</comment>
<keyword evidence="11 13" id="KW-0051">Antiviral defense</keyword>
<evidence type="ECO:0000256" key="13">
    <source>
        <dbReference type="RuleBase" id="RU365022"/>
    </source>
</evidence>
<keyword evidence="5 13" id="KW-0540">Nuclease</keyword>
<evidence type="ECO:0000256" key="9">
    <source>
        <dbReference type="ARBA" id="ARBA00023004"/>
    </source>
</evidence>